<dbReference type="PANTHER" id="PTHR30461:SF26">
    <property type="entry name" value="RESOLVASE HOMOLOG YNEB"/>
    <property type="match status" value="1"/>
</dbReference>
<evidence type="ECO:0000313" key="7">
    <source>
        <dbReference type="EMBL" id="MDG5753306.1"/>
    </source>
</evidence>
<gene>
    <name evidence="7" type="ORF">P6P90_04760</name>
</gene>
<dbReference type="Pfam" id="PF00239">
    <property type="entry name" value="Resolvase"/>
    <property type="match status" value="1"/>
</dbReference>
<dbReference type="PANTHER" id="PTHR30461">
    <property type="entry name" value="DNA-INVERTASE FROM LAMBDOID PROPHAGE"/>
    <property type="match status" value="1"/>
</dbReference>
<dbReference type="Gene3D" id="3.40.50.1390">
    <property type="entry name" value="Resolvase, N-terminal catalytic domain"/>
    <property type="match status" value="1"/>
</dbReference>
<dbReference type="RefSeq" id="WP_278017831.1">
    <property type="nucleotide sequence ID" value="NZ_JARRRY010000001.1"/>
</dbReference>
<evidence type="ECO:0000256" key="4">
    <source>
        <dbReference type="ARBA" id="ARBA00023172"/>
    </source>
</evidence>
<comment type="caution">
    <text evidence="7">The sequence shown here is derived from an EMBL/GenBank/DDBJ whole genome shotgun (WGS) entry which is preliminary data.</text>
</comment>
<proteinExistence type="inferred from homology"/>
<organism evidence="7 8">
    <name type="scientific">Ectobacillus antri</name>
    <dbReference type="NCBI Taxonomy" id="2486280"/>
    <lineage>
        <taxon>Bacteria</taxon>
        <taxon>Bacillati</taxon>
        <taxon>Bacillota</taxon>
        <taxon>Bacilli</taxon>
        <taxon>Bacillales</taxon>
        <taxon>Bacillaceae</taxon>
        <taxon>Ectobacillus</taxon>
    </lineage>
</organism>
<reference evidence="7 8" key="1">
    <citation type="submission" date="2023-04" db="EMBL/GenBank/DDBJ databases">
        <title>Ectobacillus antri isolated from activated sludge.</title>
        <authorList>
            <person name="Yan P."/>
            <person name="Liu X."/>
        </authorList>
    </citation>
    <scope>NUCLEOTIDE SEQUENCE [LARGE SCALE GENOMIC DNA]</scope>
    <source>
        <strain evidence="7 8">C18H</strain>
    </source>
</reference>
<comment type="similarity">
    <text evidence="1">Belongs to the site-specific recombinase resolvase family.</text>
</comment>
<dbReference type="InterPro" id="IPR006119">
    <property type="entry name" value="Resolv_N"/>
</dbReference>
<dbReference type="Proteomes" id="UP001218246">
    <property type="component" value="Unassembled WGS sequence"/>
</dbReference>
<dbReference type="InterPro" id="IPR036162">
    <property type="entry name" value="Resolvase-like_N_sf"/>
</dbReference>
<dbReference type="PROSITE" id="PS00397">
    <property type="entry name" value="RECOMBINASES_1"/>
    <property type="match status" value="1"/>
</dbReference>
<dbReference type="SUPFAM" id="SSF53041">
    <property type="entry name" value="Resolvase-like"/>
    <property type="match status" value="1"/>
</dbReference>
<accession>A0ABT6H4H7</accession>
<keyword evidence="8" id="KW-1185">Reference proteome</keyword>
<evidence type="ECO:0000313" key="8">
    <source>
        <dbReference type="Proteomes" id="UP001218246"/>
    </source>
</evidence>
<evidence type="ECO:0000256" key="1">
    <source>
        <dbReference type="ARBA" id="ARBA00009913"/>
    </source>
</evidence>
<evidence type="ECO:0000256" key="3">
    <source>
        <dbReference type="ARBA" id="ARBA00023125"/>
    </source>
</evidence>
<dbReference type="InterPro" id="IPR006118">
    <property type="entry name" value="Recombinase_CS"/>
</dbReference>
<sequence>MKKIGYIRVSSQGQNTARQKKALKHAGCTVFYEEKISGATMERPQLKQMIEDLQPHDEVYVHEISRLSRSTKDLLEIIDQIKEKGAGLKSLSETWLDTTSDNPMNEFLLTIFSGLVQFERKTIKQRQKEGIEIAKSEGKFKGRKTKLVEGGKEEQRMKAIIEAYKAGKSINDIRTTFKVGTGTIYRLLDREGLR</sequence>
<keyword evidence="4" id="KW-0233">DNA recombination</keyword>
<feature type="active site" description="O-(5'-phospho-DNA)-serine intermediate" evidence="5">
    <location>
        <position position="10"/>
    </location>
</feature>
<evidence type="ECO:0000256" key="5">
    <source>
        <dbReference type="PROSITE-ProRule" id="PRU10137"/>
    </source>
</evidence>
<evidence type="ECO:0000259" key="6">
    <source>
        <dbReference type="PROSITE" id="PS51736"/>
    </source>
</evidence>
<dbReference type="SMART" id="SM00857">
    <property type="entry name" value="Resolvase"/>
    <property type="match status" value="1"/>
</dbReference>
<keyword evidence="3" id="KW-0238">DNA-binding</keyword>
<protein>
    <submittedName>
        <fullName evidence="7">Recombinase family protein</fullName>
    </submittedName>
</protein>
<dbReference type="InterPro" id="IPR050639">
    <property type="entry name" value="SSR_resolvase"/>
</dbReference>
<dbReference type="CDD" id="cd03768">
    <property type="entry name" value="SR_ResInv"/>
    <property type="match status" value="1"/>
</dbReference>
<dbReference type="EMBL" id="JARULN010000002">
    <property type="protein sequence ID" value="MDG5753306.1"/>
    <property type="molecule type" value="Genomic_DNA"/>
</dbReference>
<dbReference type="Gene3D" id="1.10.10.60">
    <property type="entry name" value="Homeodomain-like"/>
    <property type="match status" value="1"/>
</dbReference>
<name>A0ABT6H4H7_9BACI</name>
<feature type="domain" description="Resolvase/invertase-type recombinase catalytic" evidence="6">
    <location>
        <begin position="2"/>
        <end position="138"/>
    </location>
</feature>
<dbReference type="PROSITE" id="PS51736">
    <property type="entry name" value="RECOMBINASES_3"/>
    <property type="match status" value="1"/>
</dbReference>
<evidence type="ECO:0000256" key="2">
    <source>
        <dbReference type="ARBA" id="ARBA00022908"/>
    </source>
</evidence>
<keyword evidence="2" id="KW-0229">DNA integration</keyword>